<evidence type="ECO:0000313" key="2">
    <source>
        <dbReference type="EMBL" id="GFY91347.1"/>
    </source>
</evidence>
<feature type="compositionally biased region" description="Basic and acidic residues" evidence="1">
    <location>
        <begin position="55"/>
        <end position="68"/>
    </location>
</feature>
<feature type="region of interest" description="Disordered" evidence="1">
    <location>
        <begin position="36"/>
        <end position="69"/>
    </location>
</feature>
<gene>
    <name evidence="2" type="ORF">Acr_07g0015430</name>
</gene>
<keyword evidence="3" id="KW-1185">Reference proteome</keyword>
<feature type="region of interest" description="Disordered" evidence="1">
    <location>
        <begin position="1"/>
        <end position="22"/>
    </location>
</feature>
<feature type="compositionally biased region" description="Basic and acidic residues" evidence="1">
    <location>
        <begin position="36"/>
        <end position="45"/>
    </location>
</feature>
<dbReference type="AlphaFoldDB" id="A0A7J0F0D6"/>
<reference evidence="2 3" key="1">
    <citation type="submission" date="2019-07" db="EMBL/GenBank/DDBJ databases">
        <title>De Novo Assembly of kiwifruit Actinidia rufa.</title>
        <authorList>
            <person name="Sugita-Konishi S."/>
            <person name="Sato K."/>
            <person name="Mori E."/>
            <person name="Abe Y."/>
            <person name="Kisaki G."/>
            <person name="Hamano K."/>
            <person name="Suezawa K."/>
            <person name="Otani M."/>
            <person name="Fukuda T."/>
            <person name="Manabe T."/>
            <person name="Gomi K."/>
            <person name="Tabuchi M."/>
            <person name="Akimitsu K."/>
            <person name="Kataoka I."/>
        </authorList>
    </citation>
    <scope>NUCLEOTIDE SEQUENCE [LARGE SCALE GENOMIC DNA]</scope>
    <source>
        <strain evidence="3">cv. Fuchu</strain>
    </source>
</reference>
<sequence length="103" mass="11589">MYTAHHNSRKAKPSTISPNFEITQTDSFSLNVGWRASDKGAERGGEAVGGGNSFQERRQQDEGEERAVEVQQDIRVQLEHQAPIVPHALHLHHQTPLGTRLRR</sequence>
<evidence type="ECO:0000313" key="3">
    <source>
        <dbReference type="Proteomes" id="UP000585474"/>
    </source>
</evidence>
<proteinExistence type="predicted"/>
<evidence type="ECO:0000256" key="1">
    <source>
        <dbReference type="SAM" id="MobiDB-lite"/>
    </source>
</evidence>
<protein>
    <submittedName>
        <fullName evidence="2">Uncharacterized protein</fullName>
    </submittedName>
</protein>
<comment type="caution">
    <text evidence="2">The sequence shown here is derived from an EMBL/GenBank/DDBJ whole genome shotgun (WGS) entry which is preliminary data.</text>
</comment>
<accession>A0A7J0F0D6</accession>
<dbReference type="Proteomes" id="UP000585474">
    <property type="component" value="Unassembled WGS sequence"/>
</dbReference>
<organism evidence="2 3">
    <name type="scientific">Actinidia rufa</name>
    <dbReference type="NCBI Taxonomy" id="165716"/>
    <lineage>
        <taxon>Eukaryota</taxon>
        <taxon>Viridiplantae</taxon>
        <taxon>Streptophyta</taxon>
        <taxon>Embryophyta</taxon>
        <taxon>Tracheophyta</taxon>
        <taxon>Spermatophyta</taxon>
        <taxon>Magnoliopsida</taxon>
        <taxon>eudicotyledons</taxon>
        <taxon>Gunneridae</taxon>
        <taxon>Pentapetalae</taxon>
        <taxon>asterids</taxon>
        <taxon>Ericales</taxon>
        <taxon>Actinidiaceae</taxon>
        <taxon>Actinidia</taxon>
    </lineage>
</organism>
<name>A0A7J0F0D6_9ERIC</name>
<dbReference type="EMBL" id="BJWL01000007">
    <property type="protein sequence ID" value="GFY91347.1"/>
    <property type="molecule type" value="Genomic_DNA"/>
</dbReference>
<feature type="compositionally biased region" description="Basic residues" evidence="1">
    <location>
        <begin position="1"/>
        <end position="12"/>
    </location>
</feature>